<evidence type="ECO:0000313" key="2">
    <source>
        <dbReference type="Proteomes" id="UP000077115"/>
    </source>
</evidence>
<organism evidence="1 2">
    <name type="scientific">Batrachochytrium dendrobatidis (strain JEL423)</name>
    <dbReference type="NCBI Taxonomy" id="403673"/>
    <lineage>
        <taxon>Eukaryota</taxon>
        <taxon>Fungi</taxon>
        <taxon>Fungi incertae sedis</taxon>
        <taxon>Chytridiomycota</taxon>
        <taxon>Chytridiomycota incertae sedis</taxon>
        <taxon>Chytridiomycetes</taxon>
        <taxon>Rhizophydiales</taxon>
        <taxon>Rhizophydiales incertae sedis</taxon>
        <taxon>Batrachochytrium</taxon>
    </lineage>
</organism>
<dbReference type="AlphaFoldDB" id="A0A177WWZ8"/>
<dbReference type="VEuPathDB" id="FungiDB:BDEG_27823"/>
<dbReference type="EMBL" id="DS022313">
    <property type="protein sequence ID" value="OAJ44619.1"/>
    <property type="molecule type" value="Genomic_DNA"/>
</dbReference>
<reference evidence="1 2" key="2">
    <citation type="submission" date="2016-05" db="EMBL/GenBank/DDBJ databases">
        <title>Lineage-specific infection strategies underlie the spectrum of fungal disease in amphibians.</title>
        <authorList>
            <person name="Cuomo C.A."/>
            <person name="Farrer R.A."/>
            <person name="James T."/>
            <person name="Longcore J."/>
            <person name="Birren B."/>
        </authorList>
    </citation>
    <scope>NUCLEOTIDE SEQUENCE [LARGE SCALE GENOMIC DNA]</scope>
    <source>
        <strain evidence="1 2">JEL423</strain>
    </source>
</reference>
<name>A0A177WWZ8_BATDL</name>
<protein>
    <submittedName>
        <fullName evidence="1">Uncharacterized protein</fullName>
    </submittedName>
</protein>
<evidence type="ECO:0000313" key="1">
    <source>
        <dbReference type="EMBL" id="OAJ44619.1"/>
    </source>
</evidence>
<proteinExistence type="predicted"/>
<dbReference type="Proteomes" id="UP000077115">
    <property type="component" value="Unassembled WGS sequence"/>
</dbReference>
<gene>
    <name evidence="1" type="ORF">BDEG_27823</name>
</gene>
<reference evidence="1 2" key="1">
    <citation type="submission" date="2006-10" db="EMBL/GenBank/DDBJ databases">
        <title>The Genome Sequence of Batrachochytrium dendrobatidis JEL423.</title>
        <authorList>
            <consortium name="The Broad Institute Genome Sequencing Platform"/>
            <person name="Birren B."/>
            <person name="Lander E."/>
            <person name="Galagan J."/>
            <person name="Cuomo C."/>
            <person name="Devon K."/>
            <person name="Jaffe D."/>
            <person name="Butler J."/>
            <person name="Alvarez P."/>
            <person name="Gnerre S."/>
            <person name="Grabherr M."/>
            <person name="Kleber M."/>
            <person name="Mauceli E."/>
            <person name="Brockman W."/>
            <person name="Young S."/>
            <person name="LaButti K."/>
            <person name="Sykes S."/>
            <person name="DeCaprio D."/>
            <person name="Crawford M."/>
            <person name="Koehrsen M."/>
            <person name="Engels R."/>
            <person name="Montgomery P."/>
            <person name="Pearson M."/>
            <person name="Howarth C."/>
            <person name="Larson L."/>
            <person name="White J."/>
            <person name="O'Leary S."/>
            <person name="Kodira C."/>
            <person name="Zeng Q."/>
            <person name="Yandava C."/>
            <person name="Alvarado L."/>
            <person name="Longcore J."/>
            <person name="James T."/>
        </authorList>
    </citation>
    <scope>NUCLEOTIDE SEQUENCE [LARGE SCALE GENOMIC DNA]</scope>
    <source>
        <strain evidence="1 2">JEL423</strain>
    </source>
</reference>
<sequence length="217" mass="24150">MTTKCMSEGVVLACLMSNILTNTDTSCMKLLQYMDIALVFDVWRVNNSVHSGRTMSGTTAINSGRQTTSCIVCIVTSSLVQYSMCIMTTKCMSEGVVLTCLMSYILTNTDTSCMKLLQYMDIALLRRHWGNISMCIMTTKCMSEGVVLACLMSNILTNTDTSCMKLLQYMDIALFKYGWEITAIDQVICVQSGSFASSQSRTKWSISQPILKPVLIW</sequence>
<accession>A0A177WWZ8</accession>